<dbReference type="Proteomes" id="UP000294847">
    <property type="component" value="Chromosome 3"/>
</dbReference>
<evidence type="ECO:0000256" key="1">
    <source>
        <dbReference type="ARBA" id="ARBA00001947"/>
    </source>
</evidence>
<dbReference type="SMART" id="SM00631">
    <property type="entry name" value="Zn_pept"/>
    <property type="match status" value="1"/>
</dbReference>
<evidence type="ECO:0000256" key="6">
    <source>
        <dbReference type="ARBA" id="ARBA00023049"/>
    </source>
</evidence>
<dbReference type="SUPFAM" id="SSF53187">
    <property type="entry name" value="Zn-dependent exopeptidases"/>
    <property type="match status" value="1"/>
</dbReference>
<dbReference type="OMA" id="SNLWRKN"/>
<comment type="similarity">
    <text evidence="2 7">Belongs to the peptidase M14 family.</text>
</comment>
<evidence type="ECO:0000256" key="2">
    <source>
        <dbReference type="ARBA" id="ARBA00005988"/>
    </source>
</evidence>
<evidence type="ECO:0000256" key="5">
    <source>
        <dbReference type="ARBA" id="ARBA00022833"/>
    </source>
</evidence>
<dbReference type="PROSITE" id="PS52035">
    <property type="entry name" value="PEPTIDASE_M14"/>
    <property type="match status" value="1"/>
</dbReference>
<dbReference type="Pfam" id="PF00246">
    <property type="entry name" value="Peptidase_M14"/>
    <property type="match status" value="1"/>
</dbReference>
<dbReference type="FunFam" id="3.40.630.10:FF:000155">
    <property type="entry name" value="Zn-dependent exopeptidase"/>
    <property type="match status" value="1"/>
</dbReference>
<gene>
    <name evidence="9" type="ORF">PoMZ_04100</name>
</gene>
<dbReference type="VEuPathDB" id="FungiDB:M_BR32_EuGene_00046361"/>
<feature type="domain" description="Peptidase M14" evidence="8">
    <location>
        <begin position="72"/>
        <end position="438"/>
    </location>
</feature>
<dbReference type="GO" id="GO:0006508">
    <property type="term" value="P:proteolysis"/>
    <property type="evidence" value="ECO:0007669"/>
    <property type="project" value="UniProtKB-KW"/>
</dbReference>
<dbReference type="InterPro" id="IPR000834">
    <property type="entry name" value="Peptidase_M14"/>
</dbReference>
<organism evidence="9 10">
    <name type="scientific">Pyricularia oryzae</name>
    <name type="common">Rice blast fungus</name>
    <name type="synonym">Magnaporthe oryzae</name>
    <dbReference type="NCBI Taxonomy" id="318829"/>
    <lineage>
        <taxon>Eukaryota</taxon>
        <taxon>Fungi</taxon>
        <taxon>Dikarya</taxon>
        <taxon>Ascomycota</taxon>
        <taxon>Pezizomycotina</taxon>
        <taxon>Sordariomycetes</taxon>
        <taxon>Sordariomycetidae</taxon>
        <taxon>Magnaporthales</taxon>
        <taxon>Pyriculariaceae</taxon>
        <taxon>Pyricularia</taxon>
    </lineage>
</organism>
<evidence type="ECO:0000256" key="7">
    <source>
        <dbReference type="PROSITE-ProRule" id="PRU01379"/>
    </source>
</evidence>
<proteinExistence type="inferred from homology"/>
<feature type="active site" description="Proton donor/acceptor" evidence="7">
    <location>
        <position position="401"/>
    </location>
</feature>
<keyword evidence="5" id="KW-0862">Zinc</keyword>
<dbReference type="PANTHER" id="PTHR11705">
    <property type="entry name" value="PROTEASE FAMILY M14 CARBOXYPEPTIDASE A,B"/>
    <property type="match status" value="1"/>
</dbReference>
<dbReference type="GO" id="GO:0008270">
    <property type="term" value="F:zinc ion binding"/>
    <property type="evidence" value="ECO:0007669"/>
    <property type="project" value="InterPro"/>
</dbReference>
<keyword evidence="3" id="KW-0645">Protease</keyword>
<sequence length="449" mass="49112">MRFASAWFALCLAQLAKSCLLPEESEHDAAPSLKRRQGGNTGLAIGEGDRFEGGKIVPRGLGTQPVGTDPGKLLSVVEIRSAFDALANEYGFDTFEAPDKTFENRTIFGGAVGGSGKNCTATDGYRAFFNGAIHARERGSSDNVIYFIADLLYANKHNQGIAYGGRTWTNCDVKRALKAGIVFVPLSNPDGVAHDQATHSCWRKNRNPASATPGNAASYGIDLNRNFDFLWDFLKKFDPSVGPNVASSNPASQTFHGTAPFSEPETRAVKWVLDTFKKIRWYIDLHSYTGIVLHSWGSDENQNRRPYMNFMNDTYDSVRGLMPDKPEEGRVYGEYISSDDWRDAAYAGVRAGTAMTGATGRIYDVSASAYLYPTSGASDDYAFSRHFSDPSLNKVFSYTIEFGFGNTAASCPFYPTAEIYKLNLLETGAGFMEFLLAASDIGLGEEDTC</sequence>
<dbReference type="GO" id="GO:0004181">
    <property type="term" value="F:metallocarboxypeptidase activity"/>
    <property type="evidence" value="ECO:0007669"/>
    <property type="project" value="InterPro"/>
</dbReference>
<name>A0A4P7NDH6_PYROR</name>
<reference evidence="9 10" key="1">
    <citation type="journal article" date="2019" name="Mol. Biol. Evol.">
        <title>Blast fungal genomes show frequent chromosomal changes, gene gains and losses, and effector gene turnover.</title>
        <authorList>
            <person name="Gomez Luciano L.B."/>
            <person name="Jason Tsai I."/>
            <person name="Chuma I."/>
            <person name="Tosa Y."/>
            <person name="Chen Y.H."/>
            <person name="Li J.Y."/>
            <person name="Li M.Y."/>
            <person name="Jade Lu M.Y."/>
            <person name="Nakayashiki H."/>
            <person name="Li W.H."/>
        </authorList>
    </citation>
    <scope>NUCLEOTIDE SEQUENCE [LARGE SCALE GENOMIC DNA]</scope>
    <source>
        <strain evidence="9">MZ5-1-6</strain>
    </source>
</reference>
<evidence type="ECO:0000313" key="9">
    <source>
        <dbReference type="EMBL" id="QBZ59140.1"/>
    </source>
</evidence>
<accession>A0A4P7NDH6</accession>
<dbReference type="EMBL" id="CP034206">
    <property type="protein sequence ID" value="QBZ59140.1"/>
    <property type="molecule type" value="Genomic_DNA"/>
</dbReference>
<evidence type="ECO:0000256" key="4">
    <source>
        <dbReference type="ARBA" id="ARBA00022801"/>
    </source>
</evidence>
<dbReference type="Gene3D" id="3.40.630.10">
    <property type="entry name" value="Zn peptidases"/>
    <property type="match status" value="1"/>
</dbReference>
<evidence type="ECO:0000259" key="8">
    <source>
        <dbReference type="PROSITE" id="PS52035"/>
    </source>
</evidence>
<dbReference type="SMR" id="A0A4P7NDH6"/>
<protein>
    <recommendedName>
        <fullName evidence="8">Peptidase M14 domain-containing protein</fullName>
    </recommendedName>
</protein>
<keyword evidence="6" id="KW-0482">Metalloprotease</keyword>
<dbReference type="PANTHER" id="PTHR11705:SF143">
    <property type="entry name" value="SLL0236 PROTEIN"/>
    <property type="match status" value="1"/>
</dbReference>
<evidence type="ECO:0000313" key="10">
    <source>
        <dbReference type="Proteomes" id="UP000294847"/>
    </source>
</evidence>
<comment type="cofactor">
    <cofactor evidence="1">
        <name>Zn(2+)</name>
        <dbReference type="ChEBI" id="CHEBI:29105"/>
    </cofactor>
</comment>
<evidence type="ECO:0000256" key="3">
    <source>
        <dbReference type="ARBA" id="ARBA00022670"/>
    </source>
</evidence>
<dbReference type="AlphaFoldDB" id="A0A4P7NDH6"/>
<keyword evidence="4" id="KW-0378">Hydrolase</keyword>